<dbReference type="Pfam" id="PF06814">
    <property type="entry name" value="GOST_TM"/>
    <property type="match status" value="1"/>
</dbReference>
<dbReference type="GO" id="GO:0005794">
    <property type="term" value="C:Golgi apparatus"/>
    <property type="evidence" value="ECO:0007669"/>
    <property type="project" value="TreeGrafter"/>
</dbReference>
<evidence type="ECO:0000256" key="2">
    <source>
        <dbReference type="ARBA" id="ARBA00022692"/>
    </source>
</evidence>
<dbReference type="GO" id="GO:0016020">
    <property type="term" value="C:membrane"/>
    <property type="evidence" value="ECO:0007669"/>
    <property type="project" value="UniProtKB-SubCell"/>
</dbReference>
<feature type="region of interest" description="Disordered" evidence="6">
    <location>
        <begin position="163"/>
        <end position="197"/>
    </location>
</feature>
<dbReference type="InterPro" id="IPR009637">
    <property type="entry name" value="GPR107/GPR108-like"/>
</dbReference>
<evidence type="ECO:0000313" key="10">
    <source>
        <dbReference type="Proteomes" id="UP000728032"/>
    </source>
</evidence>
<feature type="compositionally biased region" description="Low complexity" evidence="6">
    <location>
        <begin position="171"/>
        <end position="190"/>
    </location>
</feature>
<dbReference type="AlphaFoldDB" id="A0A7R9QYB4"/>
<comment type="subcellular location">
    <subcellularLocation>
        <location evidence="1">Membrane</location>
        <topology evidence="1">Multi-pass membrane protein</topology>
    </subcellularLocation>
</comment>
<accession>A0A7R9QYB4</accession>
<dbReference type="Proteomes" id="UP000728032">
    <property type="component" value="Unassembled WGS sequence"/>
</dbReference>
<dbReference type="GO" id="GO:0042147">
    <property type="term" value="P:retrograde transport, endosome to Golgi"/>
    <property type="evidence" value="ECO:0007669"/>
    <property type="project" value="TreeGrafter"/>
</dbReference>
<evidence type="ECO:0000256" key="4">
    <source>
        <dbReference type="ARBA" id="ARBA00022989"/>
    </source>
</evidence>
<sequence length="316" mass="35974">QSIAFPNQGKWSYTVAQRKCHYFEVNTALYVNSSISIKISCDSQEDKDVSVKVGWTLRETPCFEEYLGPEIALPEYLKWYYYCPAIQIGDFGYDRVHYLKTNEIEIKCNQLKTLSPKAKFVTEMINQNSTRTSCSPPDLTCSSSPETTLLTLIGDNSGQQLVWDDTSSSGSQKQLKRSYSSSSESLPTPLSRRRRDLSRMTSMSENEIIVPNDGVYLLVVYIESSDNSKLFNAEVDIEMMGQSGHHLSAIDWPLLPFYGVMCAVYVLFAFGWLFVSFSQWRDLLRIQFWIGGVIFLGMFEKAVFYAEYQSINSTGV</sequence>
<proteinExistence type="predicted"/>
<keyword evidence="3" id="KW-0732">Signal</keyword>
<feature type="domain" description="GOST seven transmembrane" evidence="8">
    <location>
        <begin position="253"/>
        <end position="316"/>
    </location>
</feature>
<dbReference type="EMBL" id="CAJPVJ010030038">
    <property type="protein sequence ID" value="CAG2180072.1"/>
    <property type="molecule type" value="Genomic_DNA"/>
</dbReference>
<dbReference type="InterPro" id="IPR053937">
    <property type="entry name" value="GOST_TM"/>
</dbReference>
<evidence type="ECO:0000259" key="8">
    <source>
        <dbReference type="Pfam" id="PF06814"/>
    </source>
</evidence>
<feature type="transmembrane region" description="Helical" evidence="7">
    <location>
        <begin position="286"/>
        <end position="306"/>
    </location>
</feature>
<evidence type="ECO:0000256" key="1">
    <source>
        <dbReference type="ARBA" id="ARBA00004141"/>
    </source>
</evidence>
<evidence type="ECO:0000256" key="6">
    <source>
        <dbReference type="SAM" id="MobiDB-lite"/>
    </source>
</evidence>
<name>A0A7R9QYB4_9ACAR</name>
<evidence type="ECO:0000256" key="5">
    <source>
        <dbReference type="ARBA" id="ARBA00023136"/>
    </source>
</evidence>
<dbReference type="PANTHER" id="PTHR21229">
    <property type="entry name" value="LUNG SEVEN TRANSMEMBRANE RECEPTOR"/>
    <property type="match status" value="1"/>
</dbReference>
<reference evidence="9" key="1">
    <citation type="submission" date="2020-11" db="EMBL/GenBank/DDBJ databases">
        <authorList>
            <person name="Tran Van P."/>
        </authorList>
    </citation>
    <scope>NUCLEOTIDE SEQUENCE</scope>
</reference>
<protein>
    <recommendedName>
        <fullName evidence="8">GOST seven transmembrane domain-containing protein</fullName>
    </recommendedName>
</protein>
<evidence type="ECO:0000313" key="9">
    <source>
        <dbReference type="EMBL" id="CAD7662935.1"/>
    </source>
</evidence>
<keyword evidence="10" id="KW-1185">Reference proteome</keyword>
<keyword evidence="2 7" id="KW-0812">Transmembrane</keyword>
<feature type="transmembrane region" description="Helical" evidence="7">
    <location>
        <begin position="255"/>
        <end position="274"/>
    </location>
</feature>
<dbReference type="GO" id="GO:0005829">
    <property type="term" value="C:cytosol"/>
    <property type="evidence" value="ECO:0007669"/>
    <property type="project" value="GOC"/>
</dbReference>
<evidence type="ECO:0000256" key="3">
    <source>
        <dbReference type="ARBA" id="ARBA00022729"/>
    </source>
</evidence>
<keyword evidence="4 7" id="KW-1133">Transmembrane helix</keyword>
<gene>
    <name evidence="9" type="ORF">ONB1V03_LOCUS19495</name>
</gene>
<dbReference type="OrthoDB" id="19932at2759"/>
<organism evidence="9">
    <name type="scientific">Oppiella nova</name>
    <dbReference type="NCBI Taxonomy" id="334625"/>
    <lineage>
        <taxon>Eukaryota</taxon>
        <taxon>Metazoa</taxon>
        <taxon>Ecdysozoa</taxon>
        <taxon>Arthropoda</taxon>
        <taxon>Chelicerata</taxon>
        <taxon>Arachnida</taxon>
        <taxon>Acari</taxon>
        <taxon>Acariformes</taxon>
        <taxon>Sarcoptiformes</taxon>
        <taxon>Oribatida</taxon>
        <taxon>Brachypylina</taxon>
        <taxon>Oppioidea</taxon>
        <taxon>Oppiidae</taxon>
        <taxon>Oppiella</taxon>
    </lineage>
</organism>
<evidence type="ECO:0000256" key="7">
    <source>
        <dbReference type="SAM" id="Phobius"/>
    </source>
</evidence>
<dbReference type="EMBL" id="OC944863">
    <property type="protein sequence ID" value="CAD7662935.1"/>
    <property type="molecule type" value="Genomic_DNA"/>
</dbReference>
<keyword evidence="5 7" id="KW-0472">Membrane</keyword>
<feature type="non-terminal residue" evidence="9">
    <location>
        <position position="316"/>
    </location>
</feature>
<dbReference type="PANTHER" id="PTHR21229:SF1">
    <property type="entry name" value="GH17801P"/>
    <property type="match status" value="1"/>
</dbReference>
<feature type="non-terminal residue" evidence="9">
    <location>
        <position position="1"/>
    </location>
</feature>